<dbReference type="PANTHER" id="PTHR45790:SF3">
    <property type="entry name" value="S-ADENOSYL-L-METHIONINE-DEPENDENT UROPORPHYRINOGEN III METHYLTRANSFERASE, CHLOROPLASTIC"/>
    <property type="match status" value="1"/>
</dbReference>
<evidence type="ECO:0000313" key="13">
    <source>
        <dbReference type="Proteomes" id="UP000268192"/>
    </source>
</evidence>
<comment type="pathway">
    <text evidence="8">Porphyrin-containing compound metabolism; siroheme biosynthesis; precorrin-2 from uroporphyrinogen III: step 1/1.</text>
</comment>
<dbReference type="FunFam" id="3.30.950.10:FF:000001">
    <property type="entry name" value="Siroheme synthase"/>
    <property type="match status" value="1"/>
</dbReference>
<dbReference type="GO" id="GO:0004851">
    <property type="term" value="F:uroporphyrin-III C-methyltransferase activity"/>
    <property type="evidence" value="ECO:0007669"/>
    <property type="project" value="UniProtKB-EC"/>
</dbReference>
<dbReference type="NCBIfam" id="TIGR01469">
    <property type="entry name" value="cobA_cysG_Cterm"/>
    <property type="match status" value="1"/>
</dbReference>
<dbReference type="AlphaFoldDB" id="A0A3Q8XU64"/>
<reference evidence="12 13" key="1">
    <citation type="submission" date="2018-09" db="EMBL/GenBank/DDBJ databases">
        <title>Marinorhizobium profundi gen. nov., sp. nov., isolated from a deep-sea sediment sample from the New Britain Trench and proposal of Marinorhizobiaceae fam. nov. in the order Rhizobiales of the class Alphaproteobacteria.</title>
        <authorList>
            <person name="Cao J."/>
        </authorList>
    </citation>
    <scope>NUCLEOTIDE SEQUENCE [LARGE SCALE GENOMIC DNA]</scope>
    <source>
        <strain evidence="12 13">WS11</strain>
    </source>
</reference>
<feature type="domain" description="Tetrapyrrole methylase" evidence="11">
    <location>
        <begin position="1"/>
        <end position="199"/>
    </location>
</feature>
<sequence length="253" mass="27009">MSMLAVHALMQADVVVHDALVDETCLQWARPGAEMIFAGKRGGKPSPKQRDISLRLVELARAGRRVLRLKGGDPFVFGRGGEEALTLVEQQIPFRIVPGITSGIGGLAYAGIPVTHRETNHTVTFLTGHDSSGLVPDRIDWNAVAKGSPVLVMYMAMKHIGVIVEKLLEAGRRADEPMAFVCNAATAEQRVLVTTLGQALPALEDAGLAPPAIVVLGEVVRLRAGLDWLGALQGKTLTADPMGDRSDQKRDAG</sequence>
<keyword evidence="5 10" id="KW-0808">Transferase</keyword>
<evidence type="ECO:0000256" key="8">
    <source>
        <dbReference type="ARBA" id="ARBA00025705"/>
    </source>
</evidence>
<comment type="similarity">
    <text evidence="1 10">Belongs to the precorrin methyltransferase family.</text>
</comment>
<organism evidence="12 13">
    <name type="scientific">Georhizobium profundi</name>
    <dbReference type="NCBI Taxonomy" id="2341112"/>
    <lineage>
        <taxon>Bacteria</taxon>
        <taxon>Pseudomonadati</taxon>
        <taxon>Pseudomonadota</taxon>
        <taxon>Alphaproteobacteria</taxon>
        <taxon>Hyphomicrobiales</taxon>
        <taxon>Rhizobiaceae</taxon>
        <taxon>Georhizobium</taxon>
    </lineage>
</organism>
<dbReference type="NCBIfam" id="NF004790">
    <property type="entry name" value="PRK06136.1"/>
    <property type="match status" value="1"/>
</dbReference>
<dbReference type="InterPro" id="IPR014777">
    <property type="entry name" value="4pyrrole_Mease_sub1"/>
</dbReference>
<dbReference type="GO" id="GO:0019354">
    <property type="term" value="P:siroheme biosynthetic process"/>
    <property type="evidence" value="ECO:0007669"/>
    <property type="project" value="UniProtKB-UniPathway"/>
</dbReference>
<keyword evidence="3" id="KW-0169">Cobalamin biosynthesis</keyword>
<evidence type="ECO:0000256" key="5">
    <source>
        <dbReference type="ARBA" id="ARBA00022679"/>
    </source>
</evidence>
<dbReference type="Gene3D" id="3.30.950.10">
    <property type="entry name" value="Methyltransferase, Cobalt-precorrin-4 Transmethylase, Domain 2"/>
    <property type="match status" value="1"/>
</dbReference>
<gene>
    <name evidence="12" type="primary">cobA</name>
    <name evidence="12" type="ORF">D5400_09195</name>
</gene>
<dbReference type="FunFam" id="3.40.1010.10:FF:000001">
    <property type="entry name" value="Siroheme synthase"/>
    <property type="match status" value="1"/>
</dbReference>
<dbReference type="Gene3D" id="3.40.1010.10">
    <property type="entry name" value="Cobalt-precorrin-4 Transmethylase, Domain 1"/>
    <property type="match status" value="1"/>
</dbReference>
<accession>A0A3Q8XU64</accession>
<keyword evidence="4 10" id="KW-0489">Methyltransferase</keyword>
<evidence type="ECO:0000313" key="12">
    <source>
        <dbReference type="EMBL" id="AZN73705.1"/>
    </source>
</evidence>
<dbReference type="InterPro" id="IPR003043">
    <property type="entry name" value="Uropor_MeTrfase_CS"/>
</dbReference>
<dbReference type="GO" id="GO:0032259">
    <property type="term" value="P:methylation"/>
    <property type="evidence" value="ECO:0007669"/>
    <property type="project" value="UniProtKB-KW"/>
</dbReference>
<dbReference type="InterPro" id="IPR050161">
    <property type="entry name" value="Siro_Cobalamin_biosynth"/>
</dbReference>
<evidence type="ECO:0000259" key="11">
    <source>
        <dbReference type="Pfam" id="PF00590"/>
    </source>
</evidence>
<dbReference type="GO" id="GO:0009236">
    <property type="term" value="P:cobalamin biosynthetic process"/>
    <property type="evidence" value="ECO:0007669"/>
    <property type="project" value="UniProtKB-KW"/>
</dbReference>
<dbReference type="EC" id="2.1.1.107" evidence="2"/>
<dbReference type="InterPro" id="IPR000878">
    <property type="entry name" value="4pyrrol_Mease"/>
</dbReference>
<dbReference type="Pfam" id="PF00590">
    <property type="entry name" value="TP_methylase"/>
    <property type="match status" value="1"/>
</dbReference>
<protein>
    <recommendedName>
        <fullName evidence="2">uroporphyrinogen-III C-methyltransferase</fullName>
        <ecNumber evidence="2">2.1.1.107</ecNumber>
    </recommendedName>
</protein>
<evidence type="ECO:0000256" key="10">
    <source>
        <dbReference type="RuleBase" id="RU003960"/>
    </source>
</evidence>
<dbReference type="OrthoDB" id="9815856at2"/>
<evidence type="ECO:0000256" key="7">
    <source>
        <dbReference type="ARBA" id="ARBA00023244"/>
    </source>
</evidence>
<dbReference type="EMBL" id="CP032509">
    <property type="protein sequence ID" value="AZN73705.1"/>
    <property type="molecule type" value="Genomic_DNA"/>
</dbReference>
<dbReference type="KEGG" id="abaw:D5400_09195"/>
<dbReference type="Proteomes" id="UP000268192">
    <property type="component" value="Chromosome"/>
</dbReference>
<dbReference type="CDD" id="cd11642">
    <property type="entry name" value="SUMT"/>
    <property type="match status" value="1"/>
</dbReference>
<dbReference type="PANTHER" id="PTHR45790">
    <property type="entry name" value="SIROHEME SYNTHASE-RELATED"/>
    <property type="match status" value="1"/>
</dbReference>
<keyword evidence="7" id="KW-0627">Porphyrin biosynthesis</keyword>
<evidence type="ECO:0000256" key="1">
    <source>
        <dbReference type="ARBA" id="ARBA00005879"/>
    </source>
</evidence>
<keyword evidence="6" id="KW-0949">S-adenosyl-L-methionine</keyword>
<name>A0A3Q8XU64_9HYPH</name>
<evidence type="ECO:0000256" key="4">
    <source>
        <dbReference type="ARBA" id="ARBA00022603"/>
    </source>
</evidence>
<proteinExistence type="inferred from homology"/>
<dbReference type="InterPro" id="IPR006366">
    <property type="entry name" value="CobA/CysG_C"/>
</dbReference>
<evidence type="ECO:0000256" key="9">
    <source>
        <dbReference type="ARBA" id="ARBA00060548"/>
    </source>
</evidence>
<dbReference type="SUPFAM" id="SSF53790">
    <property type="entry name" value="Tetrapyrrole methylase"/>
    <property type="match status" value="1"/>
</dbReference>
<keyword evidence="13" id="KW-1185">Reference proteome</keyword>
<evidence type="ECO:0000256" key="2">
    <source>
        <dbReference type="ARBA" id="ARBA00012162"/>
    </source>
</evidence>
<dbReference type="InterPro" id="IPR035996">
    <property type="entry name" value="4pyrrol_Methylase_sf"/>
</dbReference>
<dbReference type="UniPathway" id="UPA00262">
    <property type="reaction ID" value="UER00211"/>
</dbReference>
<evidence type="ECO:0000256" key="3">
    <source>
        <dbReference type="ARBA" id="ARBA00022573"/>
    </source>
</evidence>
<comment type="pathway">
    <text evidence="9">Cofactor biosynthesis; adenosylcobalamin biosynthesis; precorrin-2 from uroporphyrinogen III: step 1/1.</text>
</comment>
<evidence type="ECO:0000256" key="6">
    <source>
        <dbReference type="ARBA" id="ARBA00022691"/>
    </source>
</evidence>
<dbReference type="PROSITE" id="PS00840">
    <property type="entry name" value="SUMT_2"/>
    <property type="match status" value="1"/>
</dbReference>
<dbReference type="InterPro" id="IPR014776">
    <property type="entry name" value="4pyrrole_Mease_sub2"/>
</dbReference>